<comment type="caution">
    <text evidence="1">The sequence shown here is derived from an EMBL/GenBank/DDBJ whole genome shotgun (WGS) entry which is preliminary data.</text>
</comment>
<evidence type="ECO:0000313" key="2">
    <source>
        <dbReference type="Proteomes" id="UP000648187"/>
    </source>
</evidence>
<gene>
    <name evidence="1" type="ORF">HW555_013503</name>
</gene>
<name>A0A835G5J1_SPOEX</name>
<accession>A0A835G5J1</accession>
<dbReference type="Proteomes" id="UP000648187">
    <property type="component" value="Unassembled WGS sequence"/>
</dbReference>
<organism evidence="1 2">
    <name type="scientific">Spodoptera exigua</name>
    <name type="common">Beet armyworm</name>
    <name type="synonym">Noctua fulgens</name>
    <dbReference type="NCBI Taxonomy" id="7107"/>
    <lineage>
        <taxon>Eukaryota</taxon>
        <taxon>Metazoa</taxon>
        <taxon>Ecdysozoa</taxon>
        <taxon>Arthropoda</taxon>
        <taxon>Hexapoda</taxon>
        <taxon>Insecta</taxon>
        <taxon>Pterygota</taxon>
        <taxon>Neoptera</taxon>
        <taxon>Endopterygota</taxon>
        <taxon>Lepidoptera</taxon>
        <taxon>Glossata</taxon>
        <taxon>Ditrysia</taxon>
        <taxon>Noctuoidea</taxon>
        <taxon>Noctuidae</taxon>
        <taxon>Amphipyrinae</taxon>
        <taxon>Spodoptera</taxon>
    </lineage>
</organism>
<keyword evidence="2" id="KW-1185">Reference proteome</keyword>
<protein>
    <submittedName>
        <fullName evidence="1">Uncharacterized protein</fullName>
    </submittedName>
</protein>
<evidence type="ECO:0000313" key="1">
    <source>
        <dbReference type="EMBL" id="KAF9405952.1"/>
    </source>
</evidence>
<sequence length="44" mass="5295">MMFAFIMLPSEILLQKELEILKRTCDTIAIYWIACKRLRNIFNC</sequence>
<reference evidence="1" key="1">
    <citation type="submission" date="2020-08" db="EMBL/GenBank/DDBJ databases">
        <title>Spodoptera exigua strain:BAW_Kor-Di-RS1 Genome sequencing and assembly.</title>
        <authorList>
            <person name="Kim J."/>
            <person name="Nam H.Y."/>
            <person name="Kwon M."/>
            <person name="Choi J.H."/>
            <person name="Cho S.R."/>
            <person name="Kim G.-H."/>
        </authorList>
    </citation>
    <scope>NUCLEOTIDE SEQUENCE</scope>
    <source>
        <strain evidence="1">BAW_Kor-Di-RS1</strain>
        <tissue evidence="1">Whole-body</tissue>
    </source>
</reference>
<dbReference type="AlphaFoldDB" id="A0A835G5J1"/>
<proteinExistence type="predicted"/>
<dbReference type="EMBL" id="JACKWZ010000658">
    <property type="protein sequence ID" value="KAF9405952.1"/>
    <property type="molecule type" value="Genomic_DNA"/>
</dbReference>